<organism evidence="2 3">
    <name type="scientific">Gryllotalpicola koreensis</name>
    <dbReference type="NCBI Taxonomy" id="993086"/>
    <lineage>
        <taxon>Bacteria</taxon>
        <taxon>Bacillati</taxon>
        <taxon>Actinomycetota</taxon>
        <taxon>Actinomycetes</taxon>
        <taxon>Micrococcales</taxon>
        <taxon>Microbacteriaceae</taxon>
        <taxon>Gryllotalpicola</taxon>
    </lineage>
</organism>
<keyword evidence="3" id="KW-1185">Reference proteome</keyword>
<keyword evidence="1" id="KW-0812">Transmembrane</keyword>
<feature type="transmembrane region" description="Helical" evidence="1">
    <location>
        <begin position="25"/>
        <end position="46"/>
    </location>
</feature>
<comment type="caution">
    <text evidence="2">The sequence shown here is derived from an EMBL/GenBank/DDBJ whole genome shotgun (WGS) entry which is preliminary data.</text>
</comment>
<protein>
    <recommendedName>
        <fullName evidence="4">Holin</fullName>
    </recommendedName>
</protein>
<evidence type="ECO:0000313" key="3">
    <source>
        <dbReference type="Proteomes" id="UP001501079"/>
    </source>
</evidence>
<name>A0ABP8A2Z4_9MICO</name>
<feature type="transmembrane region" description="Helical" evidence="1">
    <location>
        <begin position="52"/>
        <end position="70"/>
    </location>
</feature>
<sequence length="153" mass="15948">MSTTNTTQQATQTATDFVASLIRTYVPILAGLILSWLATVHLPIRIEGIPQGVMESALTAVLAGIWYLIVRALETRWPKLGVFLGVPKAPAYTPPTITASLGADGVPTLTVIPPVFTPEQLAGPAVEEAPDAQVTTPGIVEPAEAAPTQTPAA</sequence>
<gene>
    <name evidence="2" type="ORF">GCM10022287_24140</name>
</gene>
<dbReference type="EMBL" id="BAABBW010000004">
    <property type="protein sequence ID" value="GAA4176619.1"/>
    <property type="molecule type" value="Genomic_DNA"/>
</dbReference>
<evidence type="ECO:0000313" key="2">
    <source>
        <dbReference type="EMBL" id="GAA4176619.1"/>
    </source>
</evidence>
<dbReference type="RefSeq" id="WP_344754724.1">
    <property type="nucleotide sequence ID" value="NZ_BAABBW010000004.1"/>
</dbReference>
<keyword evidence="1" id="KW-1133">Transmembrane helix</keyword>
<evidence type="ECO:0008006" key="4">
    <source>
        <dbReference type="Google" id="ProtNLM"/>
    </source>
</evidence>
<keyword evidence="1" id="KW-0472">Membrane</keyword>
<evidence type="ECO:0000256" key="1">
    <source>
        <dbReference type="SAM" id="Phobius"/>
    </source>
</evidence>
<reference evidence="3" key="1">
    <citation type="journal article" date="2019" name="Int. J. Syst. Evol. Microbiol.">
        <title>The Global Catalogue of Microorganisms (GCM) 10K type strain sequencing project: providing services to taxonomists for standard genome sequencing and annotation.</title>
        <authorList>
            <consortium name="The Broad Institute Genomics Platform"/>
            <consortium name="The Broad Institute Genome Sequencing Center for Infectious Disease"/>
            <person name="Wu L."/>
            <person name="Ma J."/>
        </authorList>
    </citation>
    <scope>NUCLEOTIDE SEQUENCE [LARGE SCALE GENOMIC DNA]</scope>
    <source>
        <strain evidence="3">JCM 17591</strain>
    </source>
</reference>
<proteinExistence type="predicted"/>
<dbReference type="Proteomes" id="UP001501079">
    <property type="component" value="Unassembled WGS sequence"/>
</dbReference>
<accession>A0ABP8A2Z4</accession>